<evidence type="ECO:0000256" key="1">
    <source>
        <dbReference type="ARBA" id="ARBA00004496"/>
    </source>
</evidence>
<dbReference type="GO" id="GO:0005737">
    <property type="term" value="C:cytoplasm"/>
    <property type="evidence" value="ECO:0007669"/>
    <property type="project" value="UniProtKB-SubCell"/>
</dbReference>
<keyword evidence="5" id="KW-1185">Reference proteome</keyword>
<dbReference type="OMA" id="NIATWIV"/>
<dbReference type="EnsemblMetazoa" id="G2107.3">
    <property type="protein sequence ID" value="G2107.3:cds"/>
    <property type="gene ID" value="G2107"/>
</dbReference>
<dbReference type="InterPro" id="IPR011989">
    <property type="entry name" value="ARM-like"/>
</dbReference>
<accession>A0A8W8JY88</accession>
<evidence type="ECO:0000313" key="5">
    <source>
        <dbReference type="Proteomes" id="UP000005408"/>
    </source>
</evidence>
<dbReference type="PANTHER" id="PTHR21331">
    <property type="entry name" value="BRCA1-ASSOCIATED ATM ACTIVATOR 1"/>
    <property type="match status" value="1"/>
</dbReference>
<evidence type="ECO:0000313" key="4">
    <source>
        <dbReference type="EnsemblMetazoa" id="G2107.5:cds"/>
    </source>
</evidence>
<dbReference type="GO" id="GO:0008283">
    <property type="term" value="P:cell population proliferation"/>
    <property type="evidence" value="ECO:0007669"/>
    <property type="project" value="InterPro"/>
</dbReference>
<dbReference type="GO" id="GO:0005634">
    <property type="term" value="C:nucleus"/>
    <property type="evidence" value="ECO:0007669"/>
    <property type="project" value="TreeGrafter"/>
</dbReference>
<dbReference type="InterPro" id="IPR038904">
    <property type="entry name" value="BRAT1"/>
</dbReference>
<dbReference type="OrthoDB" id="10057956at2759"/>
<dbReference type="Gene3D" id="1.25.10.10">
    <property type="entry name" value="Leucine-rich Repeat Variant"/>
    <property type="match status" value="1"/>
</dbReference>
<dbReference type="GO" id="GO:0006974">
    <property type="term" value="P:DNA damage response"/>
    <property type="evidence" value="ECO:0007669"/>
    <property type="project" value="InterPro"/>
</dbReference>
<dbReference type="InterPro" id="IPR016024">
    <property type="entry name" value="ARM-type_fold"/>
</dbReference>
<organism evidence="4 5">
    <name type="scientific">Magallana gigas</name>
    <name type="common">Pacific oyster</name>
    <name type="synonym">Crassostrea gigas</name>
    <dbReference type="NCBI Taxonomy" id="29159"/>
    <lineage>
        <taxon>Eukaryota</taxon>
        <taxon>Metazoa</taxon>
        <taxon>Spiralia</taxon>
        <taxon>Lophotrochozoa</taxon>
        <taxon>Mollusca</taxon>
        <taxon>Bivalvia</taxon>
        <taxon>Autobranchia</taxon>
        <taxon>Pteriomorphia</taxon>
        <taxon>Ostreida</taxon>
        <taxon>Ostreoidea</taxon>
        <taxon>Ostreidae</taxon>
        <taxon>Magallana</taxon>
    </lineage>
</organism>
<dbReference type="Proteomes" id="UP000005408">
    <property type="component" value="Unassembled WGS sequence"/>
</dbReference>
<keyword evidence="2" id="KW-0963">Cytoplasm</keyword>
<dbReference type="SUPFAM" id="SSF48371">
    <property type="entry name" value="ARM repeat"/>
    <property type="match status" value="1"/>
</dbReference>
<dbReference type="PANTHER" id="PTHR21331:SF2">
    <property type="entry name" value="BRCA1-ASSOCIATED ATM ACTIVATOR 1"/>
    <property type="match status" value="1"/>
</dbReference>
<dbReference type="AlphaFoldDB" id="A0A8W8JY88"/>
<evidence type="ECO:0008006" key="6">
    <source>
        <dbReference type="Google" id="ProtNLM"/>
    </source>
</evidence>
<protein>
    <recommendedName>
        <fullName evidence="6">BRCA1-associated ATM activator 1</fullName>
    </recommendedName>
</protein>
<comment type="subcellular location">
    <subcellularLocation>
        <location evidence="1">Cytoplasm</location>
    </subcellularLocation>
</comment>
<comment type="similarity">
    <text evidence="3">Belongs to the BRAT1 family.</text>
</comment>
<name>A0A8W8JY88_MAGGI</name>
<dbReference type="EnsemblMetazoa" id="G2107.4">
    <property type="protein sequence ID" value="G2107.4:cds"/>
    <property type="gene ID" value="G2107"/>
</dbReference>
<reference evidence="4" key="1">
    <citation type="submission" date="2022-08" db="UniProtKB">
        <authorList>
            <consortium name="EnsemblMetazoa"/>
        </authorList>
    </citation>
    <scope>IDENTIFICATION</scope>
    <source>
        <strain evidence="4">05x7-T-G4-1.051#20</strain>
    </source>
</reference>
<proteinExistence type="inferred from homology"/>
<sequence length="767" mass="86510">MDTMNEQEYCKKVQEVFEFLLSSSCHIHDDTLYHKLLDSLNGKMIIPEFAESCGVIDFLQRAGNNTDISPDTLVFAVQLVEKLVSKLELPGIHLENMSVLIETVALRTSVDNLSVFCALFTTMTTILQCPCIKEFCLNIDFQDILKKSFDILKEERSIFLSRAVSEFICSLFSSKMAESQEAKKLLKELQTIIVNFDRDGSQRVLSPSMLCSLRVLEKAPHLFNDSFAEILDVLIILMKIGSTQSSTTAARCLHSLCLQCQDRAKSERVKSLVTEAIETVDIVKGLHIAKVLYPLQLLERSSLENTILEPLQMLDKTNHSPAMHSSLPAVSLSLTIVNDCNIQKLEACKCVAEVLKMTENRPDDFTGSGCYSFTGSSKLQIKCLDYLGSYTSKEVMLSVISSISNIVSYTTEHMIYGKCLLCLCRLLPEVLCSSCYSSERSTVKSDLSKIKESVQRNFCSVEWEFRDTSCEFVRNLMDKHKDKEGVIQWMLDSRFHVFACQAVGDGESYVRATSLSTLQTVLLSSYRTNLLQDMNTTIDEIISQILDVCKTDSEAFPRRSAARLLHHCLLDLSYLLHPDSIQCIAQCFSTSLPSDFDWEVKLIVVEFWCAILKRCFDADLDKETSDQPLGIVVSLDCLKNEKDGKRGYVSISSAINVLLKLSCDYDPSVSERVCQELCWICETLEKFVLKISSATNDDNRSDWCVCAHCSQLITELLNRMTEGKEKTRNDSVFKTDYDSNAVSLLDDILLLDRSQDNNDEDNAIDCY</sequence>
<dbReference type="EnsemblMetazoa" id="G2107.5">
    <property type="protein sequence ID" value="G2107.5:cds"/>
    <property type="gene ID" value="G2107"/>
</dbReference>
<evidence type="ECO:0000256" key="2">
    <source>
        <dbReference type="ARBA" id="ARBA00022490"/>
    </source>
</evidence>
<evidence type="ECO:0000256" key="3">
    <source>
        <dbReference type="ARBA" id="ARBA00061308"/>
    </source>
</evidence>